<name>A0A021VP36_9CELL</name>
<feature type="domain" description="VOC" evidence="1">
    <location>
        <begin position="1"/>
        <end position="113"/>
    </location>
</feature>
<dbReference type="EMBL" id="AXCW01000151">
    <property type="protein sequence ID" value="EYR62906.1"/>
    <property type="molecule type" value="Genomic_DNA"/>
</dbReference>
<keyword evidence="3" id="KW-1185">Reference proteome</keyword>
<accession>A0A021VP36</accession>
<dbReference type="InterPro" id="IPR041581">
    <property type="entry name" value="Glyoxalase_6"/>
</dbReference>
<dbReference type="PANTHER" id="PTHR35908">
    <property type="entry name" value="HYPOTHETICAL FUSION PROTEIN"/>
    <property type="match status" value="1"/>
</dbReference>
<evidence type="ECO:0000259" key="1">
    <source>
        <dbReference type="PROSITE" id="PS51819"/>
    </source>
</evidence>
<comment type="caution">
    <text evidence="2">The sequence shown here is derived from an EMBL/GenBank/DDBJ whole genome shotgun (WGS) entry which is preliminary data.</text>
</comment>
<dbReference type="Gene3D" id="3.10.180.10">
    <property type="entry name" value="2,3-Dihydroxybiphenyl 1,2-Dioxygenase, domain 1"/>
    <property type="match status" value="1"/>
</dbReference>
<dbReference type="PANTHER" id="PTHR35908:SF1">
    <property type="entry name" value="CONSERVED PROTEIN"/>
    <property type="match status" value="1"/>
</dbReference>
<proteinExistence type="predicted"/>
<dbReference type="CDD" id="cd06587">
    <property type="entry name" value="VOC"/>
    <property type="match status" value="1"/>
</dbReference>
<organism evidence="2 3">
    <name type="scientific">Actinotalea ferrariae CF5-4</name>
    <dbReference type="NCBI Taxonomy" id="948458"/>
    <lineage>
        <taxon>Bacteria</taxon>
        <taxon>Bacillati</taxon>
        <taxon>Actinomycetota</taxon>
        <taxon>Actinomycetes</taxon>
        <taxon>Micrococcales</taxon>
        <taxon>Cellulomonadaceae</taxon>
        <taxon>Actinotalea</taxon>
    </lineage>
</organism>
<dbReference type="SUPFAM" id="SSF54593">
    <property type="entry name" value="Glyoxalase/Bleomycin resistance protein/Dihydroxybiphenyl dioxygenase"/>
    <property type="match status" value="1"/>
</dbReference>
<sequence length="113" mass="12792">MLGARDPERLGRFWADLLGWELFVDDETWCRVRPGADRPGLSIQLEALHVPPAWPAGEGEQQMQMHLDVQVDDVAAAVRRALELGATLEEHQPQEDVRVLRDPEGHPFCLFVD</sequence>
<dbReference type="InterPro" id="IPR029068">
    <property type="entry name" value="Glyas_Bleomycin-R_OHBP_Dase"/>
</dbReference>
<dbReference type="InterPro" id="IPR037523">
    <property type="entry name" value="VOC_core"/>
</dbReference>
<evidence type="ECO:0000313" key="2">
    <source>
        <dbReference type="EMBL" id="EYR62906.1"/>
    </source>
</evidence>
<evidence type="ECO:0000313" key="3">
    <source>
        <dbReference type="Proteomes" id="UP000019753"/>
    </source>
</evidence>
<dbReference type="PROSITE" id="PS51819">
    <property type="entry name" value="VOC"/>
    <property type="match status" value="1"/>
</dbReference>
<dbReference type="AlphaFoldDB" id="A0A021VP36"/>
<protein>
    <submittedName>
        <fullName evidence="2">Glyoxalase</fullName>
    </submittedName>
</protein>
<dbReference type="Proteomes" id="UP000019753">
    <property type="component" value="Unassembled WGS sequence"/>
</dbReference>
<reference evidence="2 3" key="1">
    <citation type="submission" date="2014-01" db="EMBL/GenBank/DDBJ databases">
        <title>Actinotalea ferrariae CF5-4.</title>
        <authorList>
            <person name="Chen F."/>
            <person name="Li Y."/>
            <person name="Wang G."/>
        </authorList>
    </citation>
    <scope>NUCLEOTIDE SEQUENCE [LARGE SCALE GENOMIC DNA]</scope>
    <source>
        <strain evidence="2 3">CF5-4</strain>
    </source>
</reference>
<gene>
    <name evidence="2" type="ORF">N866_04410</name>
</gene>
<dbReference type="Pfam" id="PF18029">
    <property type="entry name" value="Glyoxalase_6"/>
    <property type="match status" value="1"/>
</dbReference>